<dbReference type="GO" id="GO:0047465">
    <property type="term" value="F:N-acylglucosamine-6-phosphate 2-epimerase activity"/>
    <property type="evidence" value="ECO:0007669"/>
    <property type="project" value="UniProtKB-EC"/>
</dbReference>
<dbReference type="EMBL" id="PICB01001809">
    <property type="protein sequence ID" value="PLP40603.1"/>
    <property type="molecule type" value="Genomic_DNA"/>
</dbReference>
<sequence length="32" mass="3530">MSLLAQLDRRIRYYGGLIVSCQPVPGSPLDNP</sequence>
<dbReference type="InterPro" id="IPR013785">
    <property type="entry name" value="Aldolase_TIM"/>
</dbReference>
<accession>A0A2N5A8W7</accession>
<keyword evidence="1" id="KW-0413">Isomerase</keyword>
<comment type="caution">
    <text evidence="1">The sequence shown here is derived from an EMBL/GenBank/DDBJ whole genome shotgun (WGS) entry which is preliminary data.</text>
</comment>
<name>A0A2N5A8W7_KLEVA</name>
<evidence type="ECO:0000313" key="1">
    <source>
        <dbReference type="EMBL" id="PLP40603.1"/>
    </source>
</evidence>
<protein>
    <submittedName>
        <fullName evidence="1">N-acetylmannosamine-6-phosphate 2-epimerase</fullName>
        <ecNumber evidence="1">5.1.3.9</ecNumber>
    </submittedName>
</protein>
<feature type="non-terminal residue" evidence="1">
    <location>
        <position position="32"/>
    </location>
</feature>
<dbReference type="AlphaFoldDB" id="A0A2N5A8W7"/>
<reference evidence="1 2" key="1">
    <citation type="submission" date="2017-11" db="EMBL/GenBank/DDBJ databases">
        <authorList>
            <person name="Han C.G."/>
        </authorList>
    </citation>
    <scope>NUCLEOTIDE SEQUENCE [LARGE SCALE GENOMIC DNA]</scope>
    <source>
        <strain evidence="1 2">A5</strain>
    </source>
</reference>
<evidence type="ECO:0000313" key="2">
    <source>
        <dbReference type="Proteomes" id="UP000234473"/>
    </source>
</evidence>
<dbReference type="Gene3D" id="3.20.20.70">
    <property type="entry name" value="Aldolase class I"/>
    <property type="match status" value="1"/>
</dbReference>
<proteinExistence type="predicted"/>
<gene>
    <name evidence="1" type="ORF">CWM98_26710</name>
</gene>
<organism evidence="1 2">
    <name type="scientific">Klebsiella variicola</name>
    <dbReference type="NCBI Taxonomy" id="244366"/>
    <lineage>
        <taxon>Bacteria</taxon>
        <taxon>Pseudomonadati</taxon>
        <taxon>Pseudomonadota</taxon>
        <taxon>Gammaproteobacteria</taxon>
        <taxon>Enterobacterales</taxon>
        <taxon>Enterobacteriaceae</taxon>
        <taxon>Klebsiella/Raoultella group</taxon>
        <taxon>Klebsiella</taxon>
        <taxon>Klebsiella pneumoniae complex</taxon>
    </lineage>
</organism>
<reference evidence="1 2" key="2">
    <citation type="submission" date="2018-01" db="EMBL/GenBank/DDBJ databases">
        <title>Genomic study of Klebsiella pneumoniae.</title>
        <authorList>
            <person name="Yang Y."/>
            <person name="Bicalho R."/>
        </authorList>
    </citation>
    <scope>NUCLEOTIDE SEQUENCE [LARGE SCALE GENOMIC DNA]</scope>
    <source>
        <strain evidence="1 2">A5</strain>
    </source>
</reference>
<dbReference type="Proteomes" id="UP000234473">
    <property type="component" value="Unassembled WGS sequence"/>
</dbReference>
<dbReference type="EC" id="5.1.3.9" evidence="1"/>